<evidence type="ECO:0000313" key="1">
    <source>
        <dbReference type="EMBL" id="KAJ9108005.1"/>
    </source>
</evidence>
<organism evidence="1 2">
    <name type="scientific">Naganishia adeliensis</name>
    <dbReference type="NCBI Taxonomy" id="92952"/>
    <lineage>
        <taxon>Eukaryota</taxon>
        <taxon>Fungi</taxon>
        <taxon>Dikarya</taxon>
        <taxon>Basidiomycota</taxon>
        <taxon>Agaricomycotina</taxon>
        <taxon>Tremellomycetes</taxon>
        <taxon>Filobasidiales</taxon>
        <taxon>Filobasidiaceae</taxon>
        <taxon>Naganishia</taxon>
    </lineage>
</organism>
<dbReference type="EMBL" id="JASBWS010000035">
    <property type="protein sequence ID" value="KAJ9108005.1"/>
    <property type="molecule type" value="Genomic_DNA"/>
</dbReference>
<dbReference type="Proteomes" id="UP001230649">
    <property type="component" value="Unassembled WGS sequence"/>
</dbReference>
<keyword evidence="2" id="KW-1185">Reference proteome</keyword>
<reference evidence="1" key="1">
    <citation type="submission" date="2023-04" db="EMBL/GenBank/DDBJ databases">
        <title>Draft Genome sequencing of Naganishia species isolated from polar environments using Oxford Nanopore Technology.</title>
        <authorList>
            <person name="Leo P."/>
            <person name="Venkateswaran K."/>
        </authorList>
    </citation>
    <scope>NUCLEOTIDE SEQUENCE</scope>
    <source>
        <strain evidence="1">MNA-CCFEE 5262</strain>
    </source>
</reference>
<accession>A0ACC2W9L5</accession>
<comment type="caution">
    <text evidence="1">The sequence shown here is derived from an EMBL/GenBank/DDBJ whole genome shotgun (WGS) entry which is preliminary data.</text>
</comment>
<proteinExistence type="predicted"/>
<name>A0ACC2W9L5_9TREE</name>
<protein>
    <submittedName>
        <fullName evidence="1">Uncharacterized protein</fullName>
    </submittedName>
</protein>
<gene>
    <name evidence="1" type="ORF">QFC20_003691</name>
</gene>
<evidence type="ECO:0000313" key="2">
    <source>
        <dbReference type="Proteomes" id="UP001230649"/>
    </source>
</evidence>
<sequence>MTLTCLTCKKKGFRTLDEMQYHAEEHHSWCIVCKTTFTDAAQVEAHRRERPYTCTFCFRCFSSQVGLEDHLKTSKVHLVKEKGLLEPKSNGWGAGPYFACNICSDQYQQLHQLQHHRRQQHEDFFGTPTSAVPRSKTTTLSGPSPTNASVSIGTNATSPKHPQKDDPTARREAFEYVDMVKKQCSDRPHMYSRFLDVVVQLKQDNASASRVINSICAMFYDRPVLLNGFNMFLPTGCQIECLPSAQVVGSENVDETGEKAMGGGMRIRLTTPEGTVMRRAEEFAESEVAGKTSRKSKKRKEKVIVDKGEKRRKLDIQATQNKPLPVGPNTTLRSATPTSRVSAPNISASALPSATNVQKLSTTIMPPPSQTETTPPSPLRDAMKYVAVVKKEFLDQPAVYHQFLAIVKHLQDETMNVPEVMKSVCTLFHARPILVEGFNALLPSGHSIHCQSPVDSTNVNAVRQSEGETNGKVVRIRISTPGGTVPWSPDGEDEAADGLETGRTSQVQKETLPTSGQQQIRIHPPQEPLALVTPAITSREPGEDAFANVVKERFGNDLETYQEFLQIMRDYQAKIKDVTAASNDGSVSFFITVFLLCQLLAVFQVHLKISHLFRSAPDLLKVFSLLTPLALGVDPPLDHQPTSRTKSKPSSKSERRCSSELDLEQSSSLQRSGEVDSPKGAKDARSGKKAKKRKVADTNDEAATVKKKRARADISDQALPSTPKSVSKPFFCSICNTTIDAFADLAHHLLNSCSYASGSQIPEAQGFSCHTCEKRFSHPQAFEAHLNKKKKHMRVRDRKSKRVSAKKIVPQYDRDHELEYLSTPRRPASSPANAKRRLEFETPTAPAPRSEPISPTLLEVIGVEDCTMHCRQCDVDFQTVEGLVDHFTEEHGDDTSYCYTCDETFAKPHLLWPHLYTSPRHENAPPESKFEFSSTAYRWEALMTGQRCSGEAPIDISGANETRKALILAYLLQQRRISRVKLRPDKPKVESQVVFEDLDQDPFL</sequence>